<keyword evidence="5 9" id="KW-0784">Thiamine biosynthesis</keyword>
<evidence type="ECO:0000256" key="9">
    <source>
        <dbReference type="HAMAP-Rule" id="MF_00097"/>
    </source>
</evidence>
<dbReference type="CDD" id="cd00564">
    <property type="entry name" value="TMP_TenI"/>
    <property type="match status" value="1"/>
</dbReference>
<dbReference type="GO" id="GO:0004789">
    <property type="term" value="F:thiamine-phosphate diphosphorylase activity"/>
    <property type="evidence" value="ECO:0007669"/>
    <property type="project" value="UniProtKB-EC"/>
</dbReference>
<proteinExistence type="inferred from homology"/>
<evidence type="ECO:0000256" key="5">
    <source>
        <dbReference type="ARBA" id="ARBA00022977"/>
    </source>
</evidence>
<evidence type="ECO:0000256" key="2">
    <source>
        <dbReference type="ARBA" id="ARBA00022679"/>
    </source>
</evidence>
<dbReference type="InterPro" id="IPR022998">
    <property type="entry name" value="ThiamineP_synth_TenI"/>
</dbReference>
<dbReference type="PANTHER" id="PTHR20857">
    <property type="entry name" value="THIAMINE-PHOSPHATE PYROPHOSPHORYLASE"/>
    <property type="match status" value="1"/>
</dbReference>
<gene>
    <name evidence="9 13" type="primary">thiE</name>
    <name evidence="13" type="ORF">H8S02_08590</name>
</gene>
<comment type="caution">
    <text evidence="13">The sequence shown here is derived from an EMBL/GenBank/DDBJ whole genome shotgun (WGS) entry which is preliminary data.</text>
</comment>
<dbReference type="InterPro" id="IPR013785">
    <property type="entry name" value="Aldolase_TIM"/>
</dbReference>
<feature type="binding site" evidence="9">
    <location>
        <position position="70"/>
    </location>
    <ligand>
        <name>Mg(2+)</name>
        <dbReference type="ChEBI" id="CHEBI:18420"/>
    </ligand>
</feature>
<dbReference type="HAMAP" id="MF_00097">
    <property type="entry name" value="TMP_synthase"/>
    <property type="match status" value="1"/>
</dbReference>
<evidence type="ECO:0000256" key="1">
    <source>
        <dbReference type="ARBA" id="ARBA00005165"/>
    </source>
</evidence>
<evidence type="ECO:0000256" key="11">
    <source>
        <dbReference type="RuleBase" id="RU004253"/>
    </source>
</evidence>
<organism evidence="13 14">
    <name type="scientific">Agathobaculum hominis</name>
    <dbReference type="NCBI Taxonomy" id="2763014"/>
    <lineage>
        <taxon>Bacteria</taxon>
        <taxon>Bacillati</taxon>
        <taxon>Bacillota</taxon>
        <taxon>Clostridia</taxon>
        <taxon>Eubacteriales</taxon>
        <taxon>Butyricicoccaceae</taxon>
        <taxon>Agathobaculum</taxon>
    </lineage>
</organism>
<evidence type="ECO:0000256" key="8">
    <source>
        <dbReference type="ARBA" id="ARBA00047883"/>
    </source>
</evidence>
<comment type="pathway">
    <text evidence="1 9 11">Cofactor biosynthesis; thiamine diphosphate biosynthesis; thiamine phosphate from 4-amino-2-methyl-5-diphosphomethylpyrimidine and 4-methyl-5-(2-phosphoethyl)-thiazole: step 1/1.</text>
</comment>
<comment type="cofactor">
    <cofactor evidence="9">
        <name>Mg(2+)</name>
        <dbReference type="ChEBI" id="CHEBI:18420"/>
    </cofactor>
    <text evidence="9">Binds 1 Mg(2+) ion per subunit.</text>
</comment>
<keyword evidence="2 9" id="KW-0808">Transferase</keyword>
<feature type="binding site" evidence="9">
    <location>
        <position position="137"/>
    </location>
    <ligand>
        <name>4-amino-2-methyl-5-(diphosphooxymethyl)pyrimidine</name>
        <dbReference type="ChEBI" id="CHEBI:57841"/>
    </ligand>
</feature>
<dbReference type="NCBIfam" id="TIGR00693">
    <property type="entry name" value="thiE"/>
    <property type="match status" value="1"/>
</dbReference>
<accession>A0ABR7GNX0</accession>
<comment type="function">
    <text evidence="9">Condenses 4-methyl-5-(beta-hydroxyethyl)thiazole monophosphate (THZ-P) and 2-methyl-4-amino-5-hydroxymethyl pyrimidine pyrophosphate (HMP-PP) to form thiamine monophosphate (TMP).</text>
</comment>
<evidence type="ECO:0000256" key="6">
    <source>
        <dbReference type="ARBA" id="ARBA00047334"/>
    </source>
</evidence>
<feature type="binding site" evidence="9">
    <location>
        <begin position="184"/>
        <end position="185"/>
    </location>
    <ligand>
        <name>2-[(2R,5Z)-2-carboxy-4-methylthiazol-5(2H)-ylidene]ethyl phosphate</name>
        <dbReference type="ChEBI" id="CHEBI:62899"/>
    </ligand>
</feature>
<dbReference type="Proteomes" id="UP000641741">
    <property type="component" value="Unassembled WGS sequence"/>
</dbReference>
<feature type="binding site" evidence="9">
    <location>
        <position position="108"/>
    </location>
    <ligand>
        <name>4-amino-2-methyl-5-(diphosphooxymethyl)pyrimidine</name>
        <dbReference type="ChEBI" id="CHEBI:57841"/>
    </ligand>
</feature>
<dbReference type="Pfam" id="PF02581">
    <property type="entry name" value="TMP-TENI"/>
    <property type="match status" value="1"/>
</dbReference>
<keyword evidence="3 9" id="KW-0479">Metal-binding</keyword>
<comment type="catalytic activity">
    <reaction evidence="8 9 10">
        <text>2-[(2R,5Z)-2-carboxy-4-methylthiazol-5(2H)-ylidene]ethyl phosphate + 4-amino-2-methyl-5-(diphosphooxymethyl)pyrimidine + 2 H(+) = thiamine phosphate + CO2 + diphosphate</text>
        <dbReference type="Rhea" id="RHEA:47844"/>
        <dbReference type="ChEBI" id="CHEBI:15378"/>
        <dbReference type="ChEBI" id="CHEBI:16526"/>
        <dbReference type="ChEBI" id="CHEBI:33019"/>
        <dbReference type="ChEBI" id="CHEBI:37575"/>
        <dbReference type="ChEBI" id="CHEBI:57841"/>
        <dbReference type="ChEBI" id="CHEBI:62899"/>
        <dbReference type="EC" id="2.5.1.3"/>
    </reaction>
</comment>
<sequence>MKFDPTLYVITDSTYHTTETLLHAVEEACRGGATLIQLREKETGGRAYLELAQQVKAVTDRFQVPLIIDDRVDVAIACDAAGVHVGASDLPVAVCRKLLGPDKIVGATAKSVEAAKAAYEDGADYLGTGAIFPTTTHVTTKVTPVSVLNDVCRAVPIPVVAIGGLNADNMDVLSESPIAGIAVVSAVMKAADPAAAAAHIKEKFDKMRTK</sequence>
<comment type="catalytic activity">
    <reaction evidence="7 9 10">
        <text>2-(2-carboxy-4-methylthiazol-5-yl)ethyl phosphate + 4-amino-2-methyl-5-(diphosphooxymethyl)pyrimidine + 2 H(+) = thiamine phosphate + CO2 + diphosphate</text>
        <dbReference type="Rhea" id="RHEA:47848"/>
        <dbReference type="ChEBI" id="CHEBI:15378"/>
        <dbReference type="ChEBI" id="CHEBI:16526"/>
        <dbReference type="ChEBI" id="CHEBI:33019"/>
        <dbReference type="ChEBI" id="CHEBI:37575"/>
        <dbReference type="ChEBI" id="CHEBI:57841"/>
        <dbReference type="ChEBI" id="CHEBI:62890"/>
        <dbReference type="EC" id="2.5.1.3"/>
    </reaction>
</comment>
<evidence type="ECO:0000256" key="7">
    <source>
        <dbReference type="ARBA" id="ARBA00047851"/>
    </source>
</evidence>
<reference evidence="13 14" key="1">
    <citation type="submission" date="2020-08" db="EMBL/GenBank/DDBJ databases">
        <title>Genome public.</title>
        <authorList>
            <person name="Liu C."/>
            <person name="Sun Q."/>
        </authorList>
    </citation>
    <scope>NUCLEOTIDE SEQUENCE [LARGE SCALE GENOMIC DNA]</scope>
    <source>
        <strain evidence="13 14">M2</strain>
    </source>
</reference>
<dbReference type="EMBL" id="JACOPK010000007">
    <property type="protein sequence ID" value="MBC5696002.1"/>
    <property type="molecule type" value="Genomic_DNA"/>
</dbReference>
<dbReference type="SUPFAM" id="SSF51391">
    <property type="entry name" value="Thiamin phosphate synthase"/>
    <property type="match status" value="1"/>
</dbReference>
<feature type="binding site" evidence="9">
    <location>
        <position position="89"/>
    </location>
    <ligand>
        <name>Mg(2+)</name>
        <dbReference type="ChEBI" id="CHEBI:18420"/>
    </ligand>
</feature>
<comment type="catalytic activity">
    <reaction evidence="6 9 10">
        <text>4-methyl-5-(2-phosphooxyethyl)-thiazole + 4-amino-2-methyl-5-(diphosphooxymethyl)pyrimidine + H(+) = thiamine phosphate + diphosphate</text>
        <dbReference type="Rhea" id="RHEA:22328"/>
        <dbReference type="ChEBI" id="CHEBI:15378"/>
        <dbReference type="ChEBI" id="CHEBI:33019"/>
        <dbReference type="ChEBI" id="CHEBI:37575"/>
        <dbReference type="ChEBI" id="CHEBI:57841"/>
        <dbReference type="ChEBI" id="CHEBI:58296"/>
        <dbReference type="EC" id="2.5.1.3"/>
    </reaction>
</comment>
<feature type="domain" description="Thiamine phosphate synthase/TenI" evidence="12">
    <location>
        <begin position="7"/>
        <end position="187"/>
    </location>
</feature>
<evidence type="ECO:0000313" key="14">
    <source>
        <dbReference type="Proteomes" id="UP000641741"/>
    </source>
</evidence>
<feature type="binding site" evidence="9">
    <location>
        <position position="69"/>
    </location>
    <ligand>
        <name>4-amino-2-methyl-5-(diphosphooxymethyl)pyrimidine</name>
        <dbReference type="ChEBI" id="CHEBI:57841"/>
    </ligand>
</feature>
<feature type="binding site" evidence="9">
    <location>
        <begin position="37"/>
        <end position="41"/>
    </location>
    <ligand>
        <name>4-amino-2-methyl-5-(diphosphooxymethyl)pyrimidine</name>
        <dbReference type="ChEBI" id="CHEBI:57841"/>
    </ligand>
</feature>
<dbReference type="InterPro" id="IPR034291">
    <property type="entry name" value="TMP_synthase"/>
</dbReference>
<dbReference type="InterPro" id="IPR036206">
    <property type="entry name" value="ThiamineP_synth_sf"/>
</dbReference>
<comment type="similarity">
    <text evidence="9 10">Belongs to the thiamine-phosphate synthase family.</text>
</comment>
<evidence type="ECO:0000313" key="13">
    <source>
        <dbReference type="EMBL" id="MBC5696002.1"/>
    </source>
</evidence>
<dbReference type="PANTHER" id="PTHR20857:SF15">
    <property type="entry name" value="THIAMINE-PHOSPHATE SYNTHASE"/>
    <property type="match status" value="1"/>
</dbReference>
<evidence type="ECO:0000259" key="12">
    <source>
        <dbReference type="Pfam" id="PF02581"/>
    </source>
</evidence>
<feature type="binding site" evidence="9">
    <location>
        <begin position="134"/>
        <end position="136"/>
    </location>
    <ligand>
        <name>2-[(2R,5Z)-2-carboxy-4-methylthiazol-5(2H)-ylidene]ethyl phosphate</name>
        <dbReference type="ChEBI" id="CHEBI:62899"/>
    </ligand>
</feature>
<feature type="binding site" evidence="9">
    <location>
        <position position="164"/>
    </location>
    <ligand>
        <name>2-[(2R,5Z)-2-carboxy-4-methylthiazol-5(2H)-ylidene]ethyl phosphate</name>
        <dbReference type="ChEBI" id="CHEBI:62899"/>
    </ligand>
</feature>
<evidence type="ECO:0000256" key="10">
    <source>
        <dbReference type="RuleBase" id="RU003826"/>
    </source>
</evidence>
<dbReference type="RefSeq" id="WP_186970178.1">
    <property type="nucleotide sequence ID" value="NZ_JACOPK010000007.1"/>
</dbReference>
<keyword evidence="4 9" id="KW-0460">Magnesium</keyword>
<evidence type="ECO:0000256" key="4">
    <source>
        <dbReference type="ARBA" id="ARBA00022842"/>
    </source>
</evidence>
<evidence type="ECO:0000256" key="3">
    <source>
        <dbReference type="ARBA" id="ARBA00022723"/>
    </source>
</evidence>
<protein>
    <recommendedName>
        <fullName evidence="9">Thiamine-phosphate synthase</fullName>
        <shortName evidence="9">TP synthase</shortName>
        <shortName evidence="9">TPS</shortName>
        <ecNumber evidence="9">2.5.1.3</ecNumber>
    </recommendedName>
    <alternativeName>
        <fullName evidence="9">Thiamine-phosphate pyrophosphorylase</fullName>
        <shortName evidence="9">TMP pyrophosphorylase</shortName>
        <shortName evidence="9">TMP-PPase</shortName>
    </alternativeName>
</protein>
<keyword evidence="14" id="KW-1185">Reference proteome</keyword>
<dbReference type="EC" id="2.5.1.3" evidence="9"/>
<name>A0ABR7GNX0_9FIRM</name>
<dbReference type="Gene3D" id="3.20.20.70">
    <property type="entry name" value="Aldolase class I"/>
    <property type="match status" value="1"/>
</dbReference>